<evidence type="ECO:0000313" key="3">
    <source>
        <dbReference type="Proteomes" id="UP000827986"/>
    </source>
</evidence>
<name>A0A9D3XFM2_9SAUR</name>
<gene>
    <name evidence="2" type="ORF">KIL84_001573</name>
</gene>
<feature type="region of interest" description="Disordered" evidence="1">
    <location>
        <begin position="1"/>
        <end position="34"/>
    </location>
</feature>
<organism evidence="2 3">
    <name type="scientific">Mauremys mutica</name>
    <name type="common">yellowpond turtle</name>
    <dbReference type="NCBI Taxonomy" id="74926"/>
    <lineage>
        <taxon>Eukaryota</taxon>
        <taxon>Metazoa</taxon>
        <taxon>Chordata</taxon>
        <taxon>Craniata</taxon>
        <taxon>Vertebrata</taxon>
        <taxon>Euteleostomi</taxon>
        <taxon>Archelosauria</taxon>
        <taxon>Testudinata</taxon>
        <taxon>Testudines</taxon>
        <taxon>Cryptodira</taxon>
        <taxon>Durocryptodira</taxon>
        <taxon>Testudinoidea</taxon>
        <taxon>Geoemydidae</taxon>
        <taxon>Geoemydinae</taxon>
        <taxon>Mauremys</taxon>
    </lineage>
</organism>
<accession>A0A9D3XFM2</accession>
<proteinExistence type="predicted"/>
<reference evidence="2" key="1">
    <citation type="submission" date="2021-09" db="EMBL/GenBank/DDBJ databases">
        <title>The genome of Mauremys mutica provides insights into the evolution of semi-aquatic lifestyle.</title>
        <authorList>
            <person name="Gong S."/>
            <person name="Gao Y."/>
        </authorList>
    </citation>
    <scope>NUCLEOTIDE SEQUENCE</scope>
    <source>
        <strain evidence="2">MM-2020</strain>
        <tissue evidence="2">Muscle</tissue>
    </source>
</reference>
<dbReference type="Proteomes" id="UP000827986">
    <property type="component" value="Unassembled WGS sequence"/>
</dbReference>
<comment type="caution">
    <text evidence="2">The sequence shown here is derived from an EMBL/GenBank/DDBJ whole genome shotgun (WGS) entry which is preliminary data.</text>
</comment>
<dbReference type="EMBL" id="JAHDVG010000469">
    <property type="protein sequence ID" value="KAH1180639.1"/>
    <property type="molecule type" value="Genomic_DNA"/>
</dbReference>
<feature type="compositionally biased region" description="Polar residues" evidence="1">
    <location>
        <begin position="13"/>
        <end position="24"/>
    </location>
</feature>
<evidence type="ECO:0000313" key="2">
    <source>
        <dbReference type="EMBL" id="KAH1180639.1"/>
    </source>
</evidence>
<evidence type="ECO:0000256" key="1">
    <source>
        <dbReference type="SAM" id="MobiDB-lite"/>
    </source>
</evidence>
<protein>
    <submittedName>
        <fullName evidence="2">Uncharacterized protein</fullName>
    </submittedName>
</protein>
<sequence length="70" mass="7553">MVRADAIKGPLSPATNTLVYSSTKPRARNSAGGSSYRKLMMSRLFLRPSHHVSNLQVKSNMAKGGETGHP</sequence>
<keyword evidence="3" id="KW-1185">Reference proteome</keyword>
<dbReference type="AlphaFoldDB" id="A0A9D3XFM2"/>